<proteinExistence type="predicted"/>
<comment type="caution">
    <text evidence="1">The sequence shown here is derived from an EMBL/GenBank/DDBJ whole genome shotgun (WGS) entry which is preliminary data.</text>
</comment>
<reference evidence="1" key="1">
    <citation type="submission" date="2022-02" db="EMBL/GenBank/DDBJ databases">
        <title>Plant Genome Project.</title>
        <authorList>
            <person name="Zhang R.-G."/>
        </authorList>
    </citation>
    <scope>NUCLEOTIDE SEQUENCE</scope>
    <source>
        <strain evidence="1">AT1</strain>
    </source>
</reference>
<evidence type="ECO:0000313" key="2">
    <source>
        <dbReference type="Proteomes" id="UP001062846"/>
    </source>
</evidence>
<organism evidence="1 2">
    <name type="scientific">Rhododendron molle</name>
    <name type="common">Chinese azalea</name>
    <name type="synonym">Azalea mollis</name>
    <dbReference type="NCBI Taxonomy" id="49168"/>
    <lineage>
        <taxon>Eukaryota</taxon>
        <taxon>Viridiplantae</taxon>
        <taxon>Streptophyta</taxon>
        <taxon>Embryophyta</taxon>
        <taxon>Tracheophyta</taxon>
        <taxon>Spermatophyta</taxon>
        <taxon>Magnoliopsida</taxon>
        <taxon>eudicotyledons</taxon>
        <taxon>Gunneridae</taxon>
        <taxon>Pentapetalae</taxon>
        <taxon>asterids</taxon>
        <taxon>Ericales</taxon>
        <taxon>Ericaceae</taxon>
        <taxon>Ericoideae</taxon>
        <taxon>Rhodoreae</taxon>
        <taxon>Rhododendron</taxon>
    </lineage>
</organism>
<sequence>MIPSSPPRSGIGADIGRLSVSGIGYGNPHIRPDCHPYDHRSLAGQLVDSIPEPVALTVLDSYIYFLRQI</sequence>
<evidence type="ECO:0000313" key="1">
    <source>
        <dbReference type="EMBL" id="KAI8524295.1"/>
    </source>
</evidence>
<name>A0ACC0L6Z8_RHOML</name>
<keyword evidence="2" id="KW-1185">Reference proteome</keyword>
<protein>
    <submittedName>
        <fullName evidence="1">Uncharacterized protein</fullName>
    </submittedName>
</protein>
<dbReference type="Proteomes" id="UP001062846">
    <property type="component" value="Chromosome 13"/>
</dbReference>
<accession>A0ACC0L6Z8</accession>
<dbReference type="EMBL" id="CM046400">
    <property type="protein sequence ID" value="KAI8524295.1"/>
    <property type="molecule type" value="Genomic_DNA"/>
</dbReference>
<gene>
    <name evidence="1" type="ORF">RHMOL_Rhmol13G0139400</name>
</gene>